<proteinExistence type="predicted"/>
<dbReference type="EMBL" id="UGTW01000001">
    <property type="protein sequence ID" value="SUC17221.1"/>
    <property type="molecule type" value="Genomic_DNA"/>
</dbReference>
<sequence>MKDNDINIAIREQLLKQFNSANISVEVIAGFHPKKNKR</sequence>
<name>A0A379FCC7_PROVU</name>
<evidence type="ECO:0000313" key="2">
    <source>
        <dbReference type="Proteomes" id="UP000254331"/>
    </source>
</evidence>
<accession>A0A379FCC7</accession>
<reference evidence="1 2" key="1">
    <citation type="submission" date="2018-06" db="EMBL/GenBank/DDBJ databases">
        <authorList>
            <consortium name="Pathogen Informatics"/>
            <person name="Doyle S."/>
        </authorList>
    </citation>
    <scope>NUCLEOTIDE SEQUENCE [LARGE SCALE GENOMIC DNA]</scope>
    <source>
        <strain evidence="1 2">NCTC10376</strain>
    </source>
</reference>
<dbReference type="AlphaFoldDB" id="A0A379FCC7"/>
<gene>
    <name evidence="1" type="ORF">NCTC10376_03159</name>
</gene>
<organism evidence="1 2">
    <name type="scientific">Proteus vulgaris</name>
    <dbReference type="NCBI Taxonomy" id="585"/>
    <lineage>
        <taxon>Bacteria</taxon>
        <taxon>Pseudomonadati</taxon>
        <taxon>Pseudomonadota</taxon>
        <taxon>Gammaproteobacteria</taxon>
        <taxon>Enterobacterales</taxon>
        <taxon>Morganellaceae</taxon>
        <taxon>Proteus</taxon>
    </lineage>
</organism>
<evidence type="ECO:0000313" key="1">
    <source>
        <dbReference type="EMBL" id="SUC17221.1"/>
    </source>
</evidence>
<protein>
    <submittedName>
        <fullName evidence="1">Phage protein</fullName>
    </submittedName>
</protein>
<dbReference type="Proteomes" id="UP000254331">
    <property type="component" value="Unassembled WGS sequence"/>
</dbReference>